<feature type="transmembrane region" description="Helical" evidence="1">
    <location>
        <begin position="6"/>
        <end position="26"/>
    </location>
</feature>
<protein>
    <submittedName>
        <fullName evidence="2">Uncharacterized protein</fullName>
    </submittedName>
</protein>
<comment type="caution">
    <text evidence="2">The sequence shown here is derived from an EMBL/GenBank/DDBJ whole genome shotgun (WGS) entry which is preliminary data.</text>
</comment>
<name>A0AA91VEB0_9BACI</name>
<sequence length="96" mass="10746">MLGNTIFIIATIIFVITSGIFIGFVFSEGKDERGQQILGKSFSVAFIFILVGFVVQSLLFRYGNVDLEFMKVYVTTWIAIVMASNAITITVLKRRV</sequence>
<keyword evidence="1" id="KW-0812">Transmembrane</keyword>
<evidence type="ECO:0000256" key="1">
    <source>
        <dbReference type="SAM" id="Phobius"/>
    </source>
</evidence>
<dbReference type="AlphaFoldDB" id="A0AA91VEB0"/>
<reference evidence="2 3" key="1">
    <citation type="submission" date="2017-09" db="EMBL/GenBank/DDBJ databases">
        <title>Large-scale bioinformatics analysis of Bacillus genomes uncovers conserved roles of natural products in bacterial physiology.</title>
        <authorList>
            <consortium name="Agbiome Team Llc"/>
            <person name="Bleich R.M."/>
            <person name="Grubbs K.J."/>
            <person name="Santa Maria K.C."/>
            <person name="Allen S.E."/>
            <person name="Farag S."/>
            <person name="Shank E.A."/>
            <person name="Bowers A."/>
        </authorList>
    </citation>
    <scope>NUCLEOTIDE SEQUENCE [LARGE SCALE GENOMIC DNA]</scope>
    <source>
        <strain evidence="2 3">AFS092012</strain>
    </source>
</reference>
<dbReference type="Proteomes" id="UP000221020">
    <property type="component" value="Unassembled WGS sequence"/>
</dbReference>
<dbReference type="EMBL" id="NVOR01000013">
    <property type="protein sequence ID" value="PED83687.1"/>
    <property type="molecule type" value="Genomic_DNA"/>
</dbReference>
<feature type="transmembrane region" description="Helical" evidence="1">
    <location>
        <begin position="38"/>
        <end position="60"/>
    </location>
</feature>
<evidence type="ECO:0000313" key="3">
    <source>
        <dbReference type="Proteomes" id="UP000221020"/>
    </source>
</evidence>
<keyword evidence="1" id="KW-0472">Membrane</keyword>
<proteinExistence type="predicted"/>
<keyword evidence="1" id="KW-1133">Transmembrane helix</keyword>
<feature type="transmembrane region" description="Helical" evidence="1">
    <location>
        <begin position="72"/>
        <end position="92"/>
    </location>
</feature>
<evidence type="ECO:0000313" key="2">
    <source>
        <dbReference type="EMBL" id="PED83687.1"/>
    </source>
</evidence>
<accession>A0AA91VEB0</accession>
<organism evidence="2 3">
    <name type="scientific">Bacillus pseudomycoides</name>
    <dbReference type="NCBI Taxonomy" id="64104"/>
    <lineage>
        <taxon>Bacteria</taxon>
        <taxon>Bacillati</taxon>
        <taxon>Bacillota</taxon>
        <taxon>Bacilli</taxon>
        <taxon>Bacillales</taxon>
        <taxon>Bacillaceae</taxon>
        <taxon>Bacillus</taxon>
        <taxon>Bacillus cereus group</taxon>
    </lineage>
</organism>
<gene>
    <name evidence="2" type="ORF">CON65_05545</name>
</gene>